<accession>A0A1S6HP95</accession>
<evidence type="ECO:0008006" key="4">
    <source>
        <dbReference type="Google" id="ProtNLM"/>
    </source>
</evidence>
<gene>
    <name evidence="2" type="ORF">Sps_02182</name>
</gene>
<organism evidence="2 3">
    <name type="scientific">Shewanella psychrophila</name>
    <dbReference type="NCBI Taxonomy" id="225848"/>
    <lineage>
        <taxon>Bacteria</taxon>
        <taxon>Pseudomonadati</taxon>
        <taxon>Pseudomonadota</taxon>
        <taxon>Gammaproteobacteria</taxon>
        <taxon>Alteromonadales</taxon>
        <taxon>Shewanellaceae</taxon>
        <taxon>Shewanella</taxon>
    </lineage>
</organism>
<protein>
    <recommendedName>
        <fullName evidence="4">Lipoprotein</fullName>
    </recommendedName>
</protein>
<proteinExistence type="predicted"/>
<name>A0A1S6HP95_9GAMM</name>
<dbReference type="Proteomes" id="UP000189545">
    <property type="component" value="Chromosome"/>
</dbReference>
<feature type="compositionally biased region" description="Basic and acidic residues" evidence="1">
    <location>
        <begin position="73"/>
        <end position="87"/>
    </location>
</feature>
<evidence type="ECO:0000256" key="1">
    <source>
        <dbReference type="SAM" id="MobiDB-lite"/>
    </source>
</evidence>
<evidence type="ECO:0000313" key="2">
    <source>
        <dbReference type="EMBL" id="AQS37340.1"/>
    </source>
</evidence>
<keyword evidence="3" id="KW-1185">Reference proteome</keyword>
<dbReference type="PROSITE" id="PS51257">
    <property type="entry name" value="PROKAR_LIPOPROTEIN"/>
    <property type="match status" value="1"/>
</dbReference>
<dbReference type="EMBL" id="CP014782">
    <property type="protein sequence ID" value="AQS37340.1"/>
    <property type="molecule type" value="Genomic_DNA"/>
</dbReference>
<sequence length="98" mass="10865">MSKLDLNFIKSGVLVTIILAATGCTSVADEAMTEEQRALKEKNEQILAESGYRCKRVKQTGSNIPIKICNTRQQRDDRKQDAQKMVDDIVNGAPPQSN</sequence>
<reference evidence="2 3" key="1">
    <citation type="submission" date="2016-03" db="EMBL/GenBank/DDBJ databases">
        <title>Complete genome sequence of Shewanella psychrophila WP2, a deep sea bacterium isolated from west Pacific sediment.</title>
        <authorList>
            <person name="Xu G."/>
            <person name="Jian H."/>
        </authorList>
    </citation>
    <scope>NUCLEOTIDE SEQUENCE [LARGE SCALE GENOMIC DNA]</scope>
    <source>
        <strain evidence="2 3">WP2</strain>
    </source>
</reference>
<dbReference type="RefSeq" id="WP_077752519.1">
    <property type="nucleotide sequence ID" value="NZ_CP014782.1"/>
</dbReference>
<dbReference type="OrthoDB" id="6310739at2"/>
<dbReference type="AlphaFoldDB" id="A0A1S6HP95"/>
<dbReference type="KEGG" id="spsw:Sps_02182"/>
<feature type="region of interest" description="Disordered" evidence="1">
    <location>
        <begin position="70"/>
        <end position="98"/>
    </location>
</feature>
<evidence type="ECO:0000313" key="3">
    <source>
        <dbReference type="Proteomes" id="UP000189545"/>
    </source>
</evidence>